<protein>
    <submittedName>
        <fullName evidence="1">Uncharacterized protein</fullName>
    </submittedName>
</protein>
<evidence type="ECO:0000313" key="1">
    <source>
        <dbReference type="EMBL" id="DAE24612.1"/>
    </source>
</evidence>
<organism evidence="1">
    <name type="scientific">virus sp. ctPLL24</name>
    <dbReference type="NCBI Taxonomy" id="2826802"/>
    <lineage>
        <taxon>Viruses</taxon>
    </lineage>
</organism>
<dbReference type="EMBL" id="BK015778">
    <property type="protein sequence ID" value="DAE24612.1"/>
    <property type="molecule type" value="Genomic_DNA"/>
</dbReference>
<name>A0A8S5R110_9VIRU</name>
<sequence length="101" mass="11737">MEAQRPGWFRETVSLADAGGGIVWCCPSLFFAGVPDPESPRTLIVLFAHGRMEAVRELACLVQGRFDRARWQRCIRGREDWKEISITRFLSFNRFKMKEDE</sequence>
<accession>A0A8S5R110</accession>
<reference evidence="1" key="1">
    <citation type="journal article" date="2021" name="Proc. Natl. Acad. Sci. U.S.A.">
        <title>A Catalog of Tens of Thousands of Viruses from Human Metagenomes Reveals Hidden Associations with Chronic Diseases.</title>
        <authorList>
            <person name="Tisza M.J."/>
            <person name="Buck C.B."/>
        </authorList>
    </citation>
    <scope>NUCLEOTIDE SEQUENCE</scope>
    <source>
        <strain evidence="1">CtPLL24</strain>
    </source>
</reference>
<proteinExistence type="predicted"/>